<dbReference type="Proteomes" id="UP000757435">
    <property type="component" value="Unassembled WGS sequence"/>
</dbReference>
<comment type="caution">
    <text evidence="3">The sequence shown here is derived from an EMBL/GenBank/DDBJ whole genome shotgun (WGS) entry which is preliminary data.</text>
</comment>
<dbReference type="InterPro" id="IPR046761">
    <property type="entry name" value="Tab2-like_C"/>
</dbReference>
<reference evidence="3" key="2">
    <citation type="journal article" date="2022" name="Microbiol. Resour. Announc.">
        <title>Metagenome Sequencing to Explore Phylogenomics of Terrestrial Cyanobacteria.</title>
        <authorList>
            <person name="Ward R.D."/>
            <person name="Stajich J.E."/>
            <person name="Johansen J.R."/>
            <person name="Huntemann M."/>
            <person name="Clum A."/>
            <person name="Foster B."/>
            <person name="Foster B."/>
            <person name="Roux S."/>
            <person name="Palaniappan K."/>
            <person name="Varghese N."/>
            <person name="Mukherjee S."/>
            <person name="Reddy T.B.K."/>
            <person name="Daum C."/>
            <person name="Copeland A."/>
            <person name="Chen I.A."/>
            <person name="Ivanova N.N."/>
            <person name="Kyrpides N.C."/>
            <person name="Shapiro N."/>
            <person name="Eloe-Fadrosh E.A."/>
            <person name="Pietrasiak N."/>
        </authorList>
    </citation>
    <scope>NUCLEOTIDE SEQUENCE</scope>
    <source>
        <strain evidence="3">UHER 2000/2452</strain>
    </source>
</reference>
<dbReference type="Pfam" id="PF20429">
    <property type="entry name" value="Tab2-like_C"/>
    <property type="match status" value="1"/>
</dbReference>
<proteinExistence type="predicted"/>
<feature type="domain" description="RNA-binding protein Tab2/Atab2 C-terminal" evidence="2">
    <location>
        <begin position="118"/>
        <end position="274"/>
    </location>
</feature>
<sequence>MNIWQADFYRRPLQDALGSPLWELIICDADRHLIWSEFISQKQANSPWLTEQLRSIPLPRPDRLQVFRPQSVALLQTACQPLDIPVESTRHASALKQLLQERIAYYRGLPHYTSEPYDPIKLEAPPPAPLPENLWGDQWRFGAIAAQDLIPAFQNRPIPVQDIPAAFHPDQLQIAPATPIPGVIIDAGRKSRSLTQWLQQAKPFSLNYISGDPDGLILEAGLCDRWILSTFSEPDIASSAKIFSQRRQEARGLHFLLVQPDNSGMTYAGIWLLKADQ</sequence>
<reference evidence="3" key="1">
    <citation type="submission" date="2021-05" db="EMBL/GenBank/DDBJ databases">
        <authorList>
            <person name="Pietrasiak N."/>
            <person name="Ward R."/>
            <person name="Stajich J.E."/>
            <person name="Kurbessoian T."/>
        </authorList>
    </citation>
    <scope>NUCLEOTIDE SEQUENCE</scope>
    <source>
        <strain evidence="3">UHER 2000/2452</strain>
    </source>
</reference>
<feature type="domain" description="RNA-binding protein Tab2-like N-terminal" evidence="1">
    <location>
        <begin position="3"/>
        <end position="102"/>
    </location>
</feature>
<dbReference type="Pfam" id="PF06485">
    <property type="entry name" value="Tab2-like_N"/>
    <property type="match status" value="1"/>
</dbReference>
<dbReference type="PANTHER" id="PTHR34556">
    <property type="match status" value="1"/>
</dbReference>
<evidence type="ECO:0000313" key="4">
    <source>
        <dbReference type="Proteomes" id="UP000757435"/>
    </source>
</evidence>
<evidence type="ECO:0000259" key="1">
    <source>
        <dbReference type="Pfam" id="PF06485"/>
    </source>
</evidence>
<accession>A0A951QGB1</accession>
<dbReference type="InterPro" id="IPR009472">
    <property type="entry name" value="Tab2-like"/>
</dbReference>
<dbReference type="AlphaFoldDB" id="A0A951QGB1"/>
<dbReference type="InterPro" id="IPR046760">
    <property type="entry name" value="Tab2-like_N"/>
</dbReference>
<protein>
    <submittedName>
        <fullName evidence="3">Tab2/Atab2 family RNA-binding protein</fullName>
    </submittedName>
</protein>
<dbReference type="PANTHER" id="PTHR34556:SF2">
    <property type="entry name" value="PROTEIN TAB2 HOMOLOG, CHLOROPLASTIC"/>
    <property type="match status" value="1"/>
</dbReference>
<organism evidence="3 4">
    <name type="scientific">Drouetiella hepatica Uher 2000/2452</name>
    <dbReference type="NCBI Taxonomy" id="904376"/>
    <lineage>
        <taxon>Bacteria</taxon>
        <taxon>Bacillati</taxon>
        <taxon>Cyanobacteriota</taxon>
        <taxon>Cyanophyceae</taxon>
        <taxon>Oculatellales</taxon>
        <taxon>Oculatellaceae</taxon>
        <taxon>Drouetiella</taxon>
    </lineage>
</organism>
<dbReference type="EMBL" id="JAHHHD010000034">
    <property type="protein sequence ID" value="MBW4661306.1"/>
    <property type="molecule type" value="Genomic_DNA"/>
</dbReference>
<evidence type="ECO:0000313" key="3">
    <source>
        <dbReference type="EMBL" id="MBW4661306.1"/>
    </source>
</evidence>
<gene>
    <name evidence="3" type="ORF">KME15_21745</name>
</gene>
<dbReference type="GO" id="GO:0003723">
    <property type="term" value="F:RNA binding"/>
    <property type="evidence" value="ECO:0007669"/>
    <property type="project" value="InterPro"/>
</dbReference>
<name>A0A951QGB1_9CYAN</name>
<evidence type="ECO:0000259" key="2">
    <source>
        <dbReference type="Pfam" id="PF20429"/>
    </source>
</evidence>